<dbReference type="InterPro" id="IPR003123">
    <property type="entry name" value="VPS9"/>
</dbReference>
<feature type="compositionally biased region" description="Low complexity" evidence="1">
    <location>
        <begin position="14"/>
        <end position="29"/>
    </location>
</feature>
<feature type="domain" description="VPS9" evidence="2">
    <location>
        <begin position="523"/>
        <end position="686"/>
    </location>
</feature>
<feature type="region of interest" description="Disordered" evidence="1">
    <location>
        <begin position="141"/>
        <end position="163"/>
    </location>
</feature>
<evidence type="ECO:0000313" key="4">
    <source>
        <dbReference type="Proteomes" id="UP001295684"/>
    </source>
</evidence>
<name>A0AAD1YA01_EUPCR</name>
<dbReference type="Pfam" id="PF02204">
    <property type="entry name" value="VPS9"/>
    <property type="match status" value="1"/>
</dbReference>
<evidence type="ECO:0000313" key="3">
    <source>
        <dbReference type="EMBL" id="CAI2387390.1"/>
    </source>
</evidence>
<feature type="compositionally biased region" description="Basic and acidic residues" evidence="1">
    <location>
        <begin position="485"/>
        <end position="497"/>
    </location>
</feature>
<dbReference type="EMBL" id="CAMPGE010029901">
    <property type="protein sequence ID" value="CAI2387390.1"/>
    <property type="molecule type" value="Genomic_DNA"/>
</dbReference>
<dbReference type="PROSITE" id="PS51205">
    <property type="entry name" value="VPS9"/>
    <property type="match status" value="1"/>
</dbReference>
<evidence type="ECO:0000259" key="2">
    <source>
        <dbReference type="PROSITE" id="PS51205"/>
    </source>
</evidence>
<protein>
    <recommendedName>
        <fullName evidence="2">VPS9 domain-containing protein</fullName>
    </recommendedName>
</protein>
<dbReference type="Gene3D" id="1.20.1050.80">
    <property type="entry name" value="VPS9 domain"/>
    <property type="match status" value="1"/>
</dbReference>
<accession>A0AAD1YA01</accession>
<feature type="region of interest" description="Disordered" evidence="1">
    <location>
        <begin position="1"/>
        <end position="34"/>
    </location>
</feature>
<organism evidence="3 4">
    <name type="scientific">Euplotes crassus</name>
    <dbReference type="NCBI Taxonomy" id="5936"/>
    <lineage>
        <taxon>Eukaryota</taxon>
        <taxon>Sar</taxon>
        <taxon>Alveolata</taxon>
        <taxon>Ciliophora</taxon>
        <taxon>Intramacronucleata</taxon>
        <taxon>Spirotrichea</taxon>
        <taxon>Hypotrichia</taxon>
        <taxon>Euplotida</taxon>
        <taxon>Euplotidae</taxon>
        <taxon>Moneuplotes</taxon>
    </lineage>
</organism>
<sequence>MEESDVKLRRNPRSTNSGSSYSSNTCASGMHTESTSGCCWSFFGKRDKSTDFTKVYKKDGSKWIKTITEHLKDIAKRHGGIKEVLNYIKNNRKKFKTTQFYKDFHQKQINLESQAKGKEERKIYQKKGKITKGSYLDEEDISQISRDSEKSSSDESDEGGYKNMEIRDSIVGGQMKECQLQKGKVTSTYLMKALTCEFDEPSRDSIFQEGDTLNALNDKTGLIFKIIKHQLKKDTHPIRMIVKSFSKAFVKEYLHYVDRSKYDSIQLYEELEQTNQKYYAQVKNGEKLKELHTMKRNSEMIGDIQKADNTKLPEYFLSKQVIQDVKFFIEQMCSTTIEFYYPVTDEQDLVDMEDELHECITDMTLSGNLQEIVFSFCKLETETRRDRLKDKYNEYINIQPQHVGIDEKFTLNEASPILQIYDYQIQMKHRINQSLSDMDQTHEAECIEYSLNSSNSGDEYEDSEISQDQYRAEKDVSGSVDIDNENSKDDNFIYQEKKQKRPKSKQKKAKKQIGRSKEMSEDLNVDHEFSERIQNLSVSNAPARPRFYSGKREENKMPTLEEVKERICQKPYHQAITKLREIENIKEPGKKLRLMNQVNDLILKCINEFWRDLDIDESQLVIAADQMVLIYLYIVTRAKIIDFFANIKFITEFVSKETRKGSRGFFLATYETSLYTLLDNKKDQLGRKSSPIDIPTKPNMVDGSRDEECGFIDSGIDARGSLMPNDLYKSKRNAFVDIEINESKNY</sequence>
<keyword evidence="4" id="KW-1185">Reference proteome</keyword>
<dbReference type="SUPFAM" id="SSF109993">
    <property type="entry name" value="VPS9 domain"/>
    <property type="match status" value="1"/>
</dbReference>
<proteinExistence type="predicted"/>
<reference evidence="3" key="1">
    <citation type="submission" date="2023-07" db="EMBL/GenBank/DDBJ databases">
        <authorList>
            <consortium name="AG Swart"/>
            <person name="Singh M."/>
            <person name="Singh A."/>
            <person name="Seah K."/>
            <person name="Emmerich C."/>
        </authorList>
    </citation>
    <scope>NUCLEOTIDE SEQUENCE</scope>
    <source>
        <strain evidence="3">DP1</strain>
    </source>
</reference>
<dbReference type="Proteomes" id="UP001295684">
    <property type="component" value="Unassembled WGS sequence"/>
</dbReference>
<feature type="compositionally biased region" description="Basic residues" evidence="1">
    <location>
        <begin position="498"/>
        <end position="514"/>
    </location>
</feature>
<gene>
    <name evidence="3" type="ORF">ECRASSUSDP1_LOCUS29022</name>
</gene>
<feature type="region of interest" description="Disordered" evidence="1">
    <location>
        <begin position="451"/>
        <end position="523"/>
    </location>
</feature>
<evidence type="ECO:0000256" key="1">
    <source>
        <dbReference type="SAM" id="MobiDB-lite"/>
    </source>
</evidence>
<dbReference type="AlphaFoldDB" id="A0AAD1YA01"/>
<comment type="caution">
    <text evidence="3">The sequence shown here is derived from an EMBL/GenBank/DDBJ whole genome shotgun (WGS) entry which is preliminary data.</text>
</comment>
<dbReference type="InterPro" id="IPR037191">
    <property type="entry name" value="VPS9_dom_sf"/>
</dbReference>